<evidence type="ECO:0000256" key="3">
    <source>
        <dbReference type="ARBA" id="ARBA00023125"/>
    </source>
</evidence>
<dbReference type="CDD" id="cd00397">
    <property type="entry name" value="DNA_BRE_C"/>
    <property type="match status" value="1"/>
</dbReference>
<keyword evidence="4" id="KW-0233">DNA recombination</keyword>
<dbReference type="InterPro" id="IPR011010">
    <property type="entry name" value="DNA_brk_join_enz"/>
</dbReference>
<protein>
    <submittedName>
        <fullName evidence="8">Tyrosine-type recombinase/integrase</fullName>
    </submittedName>
</protein>
<geneLocation type="plasmid" evidence="8 9">
    <name>unnamed1</name>
</geneLocation>
<dbReference type="PANTHER" id="PTHR30349">
    <property type="entry name" value="PHAGE INTEGRASE-RELATED"/>
    <property type="match status" value="1"/>
</dbReference>
<sequence>MNKILAQPQATDTFIPHGVTLAMEIEPGRNRETMRLCEIPAGNDLEAIDAWLRAHCDNPNTFDSYRKEAARLLTFCSDVLHRQVSDMRYDDIVAFREWLTKPPAYHVGPAKPLNDKKWKPFSKPKMAASSVRQSITVVHGLFSFLVKVGYLASNPVSTFRTLNKEKRRKGAPKSMSNRLVEAMDRYFNAQQEGDPDIERKRFMFYFYELTGIRRSEALGRMSDFQCEDGWFLEVLGKGSVERSVAISHDAIEVLRRYREHRGLSPYPSAKEVEVPIIAPIRGPMRILSSRQLGVIWKSMFKEADAWLEAQGDPAAGSIKGFHAHSLRHTAATRWLKNGVPLSAVRDQLGHSNIRTTSIYLNDEKEERLRAINAKGSRVKQKTAPE</sequence>
<dbReference type="Proteomes" id="UP001479520">
    <property type="component" value="Plasmid unnamed1"/>
</dbReference>
<evidence type="ECO:0000256" key="1">
    <source>
        <dbReference type="ARBA" id="ARBA00008857"/>
    </source>
</evidence>
<dbReference type="InterPro" id="IPR044068">
    <property type="entry name" value="CB"/>
</dbReference>
<dbReference type="InterPro" id="IPR050090">
    <property type="entry name" value="Tyrosine_recombinase_XerCD"/>
</dbReference>
<keyword evidence="2" id="KW-0229">DNA integration</keyword>
<proteinExistence type="inferred from homology"/>
<keyword evidence="8" id="KW-0614">Plasmid</keyword>
<feature type="domain" description="Core-binding (CB)" evidence="7">
    <location>
        <begin position="42"/>
        <end position="146"/>
    </location>
</feature>
<comment type="similarity">
    <text evidence="1">Belongs to the 'phage' integrase family.</text>
</comment>
<accession>A0ABZ2XNM3</accession>
<dbReference type="Gene3D" id="1.10.443.10">
    <property type="entry name" value="Intergrase catalytic core"/>
    <property type="match status" value="1"/>
</dbReference>
<dbReference type="SUPFAM" id="SSF56349">
    <property type="entry name" value="DNA breaking-rejoining enzymes"/>
    <property type="match status" value="1"/>
</dbReference>
<dbReference type="RefSeq" id="WP_341744839.1">
    <property type="nucleotide sequence ID" value="NZ_CP151407.1"/>
</dbReference>
<dbReference type="PROSITE" id="PS51898">
    <property type="entry name" value="TYR_RECOMBINASE"/>
    <property type="match status" value="1"/>
</dbReference>
<name>A0ABZ2XNM3_9RHOO</name>
<evidence type="ECO:0000313" key="9">
    <source>
        <dbReference type="Proteomes" id="UP001479520"/>
    </source>
</evidence>
<dbReference type="Gene3D" id="1.10.150.130">
    <property type="match status" value="1"/>
</dbReference>
<evidence type="ECO:0000256" key="5">
    <source>
        <dbReference type="PROSITE-ProRule" id="PRU01248"/>
    </source>
</evidence>
<dbReference type="Pfam" id="PF00589">
    <property type="entry name" value="Phage_integrase"/>
    <property type="match status" value="1"/>
</dbReference>
<evidence type="ECO:0000256" key="2">
    <source>
        <dbReference type="ARBA" id="ARBA00022908"/>
    </source>
</evidence>
<reference evidence="8 9" key="1">
    <citation type="submission" date="2024-04" db="EMBL/GenBank/DDBJ databases">
        <title>Dissimilatory iodate-reducing microorganisms contribute to the enrichment of iodine in groundwater.</title>
        <authorList>
            <person name="Jiang Z."/>
        </authorList>
    </citation>
    <scope>NUCLEOTIDE SEQUENCE [LARGE SCALE GENOMIC DNA]</scope>
    <source>
        <strain evidence="8 9">NCP973</strain>
        <plasmid evidence="8 9">unnamed1</plasmid>
    </source>
</reference>
<keyword evidence="3 5" id="KW-0238">DNA-binding</keyword>
<evidence type="ECO:0000256" key="4">
    <source>
        <dbReference type="ARBA" id="ARBA00023172"/>
    </source>
</evidence>
<dbReference type="InterPro" id="IPR013762">
    <property type="entry name" value="Integrase-like_cat_sf"/>
</dbReference>
<evidence type="ECO:0000313" key="8">
    <source>
        <dbReference type="EMBL" id="WZJ23527.1"/>
    </source>
</evidence>
<dbReference type="EMBL" id="CP151407">
    <property type="protein sequence ID" value="WZJ23527.1"/>
    <property type="molecule type" value="Genomic_DNA"/>
</dbReference>
<keyword evidence="9" id="KW-1185">Reference proteome</keyword>
<dbReference type="PANTHER" id="PTHR30349:SF41">
    <property type="entry name" value="INTEGRASE_RECOMBINASE PROTEIN MJ0367-RELATED"/>
    <property type="match status" value="1"/>
</dbReference>
<dbReference type="InterPro" id="IPR002104">
    <property type="entry name" value="Integrase_catalytic"/>
</dbReference>
<dbReference type="InterPro" id="IPR010998">
    <property type="entry name" value="Integrase_recombinase_N"/>
</dbReference>
<evidence type="ECO:0000259" key="7">
    <source>
        <dbReference type="PROSITE" id="PS51900"/>
    </source>
</evidence>
<organism evidence="8 9">
    <name type="scientific">Azonexus hydrophilus</name>
    <dbReference type="NCBI Taxonomy" id="418702"/>
    <lineage>
        <taxon>Bacteria</taxon>
        <taxon>Pseudomonadati</taxon>
        <taxon>Pseudomonadota</taxon>
        <taxon>Betaproteobacteria</taxon>
        <taxon>Rhodocyclales</taxon>
        <taxon>Azonexaceae</taxon>
        <taxon>Azonexus</taxon>
    </lineage>
</organism>
<evidence type="ECO:0000259" key="6">
    <source>
        <dbReference type="PROSITE" id="PS51898"/>
    </source>
</evidence>
<gene>
    <name evidence="8" type="ORF">AADV58_17375</name>
</gene>
<dbReference type="PROSITE" id="PS51900">
    <property type="entry name" value="CB"/>
    <property type="match status" value="1"/>
</dbReference>
<feature type="domain" description="Tyr recombinase" evidence="6">
    <location>
        <begin position="173"/>
        <end position="373"/>
    </location>
</feature>